<feature type="region of interest" description="Disordered" evidence="6">
    <location>
        <begin position="1"/>
        <end position="25"/>
    </location>
</feature>
<reference evidence="9" key="2">
    <citation type="journal article" date="2023" name="IMA Fungus">
        <title>Comparative genomic study of the Penicillium genus elucidates a diverse pangenome and 15 lateral gene transfer events.</title>
        <authorList>
            <person name="Petersen C."/>
            <person name="Sorensen T."/>
            <person name="Nielsen M.R."/>
            <person name="Sondergaard T.E."/>
            <person name="Sorensen J.L."/>
            <person name="Fitzpatrick D.A."/>
            <person name="Frisvad J.C."/>
            <person name="Nielsen K.L."/>
        </authorList>
    </citation>
    <scope>NUCLEOTIDE SEQUENCE</scope>
    <source>
        <strain evidence="9">IBT 35673</strain>
    </source>
</reference>
<keyword evidence="4 5" id="KW-0326">Glycosidase</keyword>
<evidence type="ECO:0000313" key="10">
    <source>
        <dbReference type="Proteomes" id="UP001147695"/>
    </source>
</evidence>
<dbReference type="InterPro" id="IPR023296">
    <property type="entry name" value="Glyco_hydro_beta-prop_sf"/>
</dbReference>
<reference evidence="9" key="1">
    <citation type="submission" date="2022-12" db="EMBL/GenBank/DDBJ databases">
        <authorList>
            <person name="Petersen C."/>
        </authorList>
    </citation>
    <scope>NUCLEOTIDE SEQUENCE</scope>
    <source>
        <strain evidence="9">IBT 35673</strain>
    </source>
</reference>
<evidence type="ECO:0000256" key="3">
    <source>
        <dbReference type="ARBA" id="ARBA00022801"/>
    </source>
</evidence>
<comment type="similarity">
    <text evidence="1 5">Belongs to the glycosyl hydrolase 32 family.</text>
</comment>
<dbReference type="EMBL" id="JAPZBQ010000002">
    <property type="protein sequence ID" value="KAJ5345809.1"/>
    <property type="molecule type" value="Genomic_DNA"/>
</dbReference>
<comment type="caution">
    <text evidence="9">The sequence shown here is derived from an EMBL/GenBank/DDBJ whole genome shotgun (WGS) entry which is preliminary data.</text>
</comment>
<dbReference type="PANTHER" id="PTHR42800:SF3">
    <property type="entry name" value="GLYCOSYL HYDROLASE FAMILY 32 N-TERMINAL DOMAIN-CONTAINING PROTEIN"/>
    <property type="match status" value="1"/>
</dbReference>
<sequence>MSSPSTSGGTSHTHPTSVTTTDGYQTSKNAWRPSYHLMPRSGWMNDPCAPGYDPATGTYHISFQWNPNGPDWGDICWGTAVSMDMISWKIQEQPILSPDTHYDAKGVFTGCFFKGHDGSLNYIYTSVSALPIHHTIPHMRGCETLSVATSLDGGRTWEKNTRNPILPGEPPGLDVTGWRDPFCARWENMSKVLGMDSQTIFGIISGGIRDVTPTSFLYKVNAEDPSDWSYIGPLANFGLNLRPSRWSGDLGRNWEVTNFLSIKDPETPSLNHDFLIMGTEGCLEDANASAVSAGPSRPSRGQLWMSGTIQKQQGSDVAQMSYDYGGHLDHGCMYAANSFFDPKTQKHVVWGWITEEDLCDELRHQQGWSGMLSMPRQIEMQTSKNVVKALSSDLSSITSVKLSPEGGDRFTVQTLSTQPYQPLIESLRVGSRLSKLAPSILSSHGNDVAYPPEAIQSKQWELQCSFKLSTSCNAVGVSIGHTQDFGESTTMTFDPRLETFKISRPSLCLPHASLLINSSPESAPHTLFTTHSPETNELTMETLDIRAWMDNSVLEVFVNGRTAISTRLYAGRDTFGIRFFATYDIEIAGISGHTRLESAMLWDGIGV</sequence>
<dbReference type="CDD" id="cd18621">
    <property type="entry name" value="GH32_XdINV-like"/>
    <property type="match status" value="1"/>
</dbReference>
<feature type="domain" description="Glycosyl hydrolase family 32 C-terminal" evidence="8">
    <location>
        <begin position="449"/>
        <end position="582"/>
    </location>
</feature>
<dbReference type="AlphaFoldDB" id="A0A9W9QVR7"/>
<evidence type="ECO:0000256" key="1">
    <source>
        <dbReference type="ARBA" id="ARBA00009902"/>
    </source>
</evidence>
<dbReference type="GO" id="GO:0005737">
    <property type="term" value="C:cytoplasm"/>
    <property type="evidence" value="ECO:0007669"/>
    <property type="project" value="TreeGrafter"/>
</dbReference>
<dbReference type="SUPFAM" id="SSF75005">
    <property type="entry name" value="Arabinanase/levansucrase/invertase"/>
    <property type="match status" value="1"/>
</dbReference>
<dbReference type="InterPro" id="IPR001362">
    <property type="entry name" value="Glyco_hydro_32"/>
</dbReference>
<dbReference type="Pfam" id="PF08244">
    <property type="entry name" value="Glyco_hydro_32C"/>
    <property type="match status" value="1"/>
</dbReference>
<keyword evidence="3 5" id="KW-0378">Hydrolase</keyword>
<gene>
    <name evidence="9" type="ORF">N7452_003813</name>
</gene>
<evidence type="ECO:0000256" key="6">
    <source>
        <dbReference type="SAM" id="MobiDB-lite"/>
    </source>
</evidence>
<evidence type="ECO:0000256" key="2">
    <source>
        <dbReference type="ARBA" id="ARBA00022729"/>
    </source>
</evidence>
<evidence type="ECO:0000256" key="4">
    <source>
        <dbReference type="ARBA" id="ARBA00023295"/>
    </source>
</evidence>
<evidence type="ECO:0000259" key="7">
    <source>
        <dbReference type="Pfam" id="PF00251"/>
    </source>
</evidence>
<dbReference type="Pfam" id="PF00251">
    <property type="entry name" value="Glyco_hydro_32N"/>
    <property type="match status" value="1"/>
</dbReference>
<dbReference type="InterPro" id="IPR013189">
    <property type="entry name" value="Glyco_hydro_32_C"/>
</dbReference>
<dbReference type="GO" id="GO:0005987">
    <property type="term" value="P:sucrose catabolic process"/>
    <property type="evidence" value="ECO:0007669"/>
    <property type="project" value="TreeGrafter"/>
</dbReference>
<dbReference type="SMART" id="SM00640">
    <property type="entry name" value="Glyco_32"/>
    <property type="match status" value="1"/>
</dbReference>
<organism evidence="9 10">
    <name type="scientific">Penicillium brevicompactum</name>
    <dbReference type="NCBI Taxonomy" id="5074"/>
    <lineage>
        <taxon>Eukaryota</taxon>
        <taxon>Fungi</taxon>
        <taxon>Dikarya</taxon>
        <taxon>Ascomycota</taxon>
        <taxon>Pezizomycotina</taxon>
        <taxon>Eurotiomycetes</taxon>
        <taxon>Eurotiomycetidae</taxon>
        <taxon>Eurotiales</taxon>
        <taxon>Aspergillaceae</taxon>
        <taxon>Penicillium</taxon>
    </lineage>
</organism>
<name>A0A9W9QVR7_PENBR</name>
<keyword evidence="2" id="KW-0732">Signal</keyword>
<protein>
    <submittedName>
        <fullName evidence="9">Glycosyl hydrolase</fullName>
    </submittedName>
</protein>
<dbReference type="PANTHER" id="PTHR42800">
    <property type="entry name" value="EXOINULINASE INUD (AFU_ORTHOLOGUE AFUA_5G00480)"/>
    <property type="match status" value="1"/>
</dbReference>
<dbReference type="InterPro" id="IPR013320">
    <property type="entry name" value="ConA-like_dom_sf"/>
</dbReference>
<proteinExistence type="inferred from homology"/>
<dbReference type="Gene3D" id="2.115.10.20">
    <property type="entry name" value="Glycosyl hydrolase domain, family 43"/>
    <property type="match status" value="1"/>
</dbReference>
<dbReference type="GO" id="GO:0004575">
    <property type="term" value="F:sucrose alpha-glucosidase activity"/>
    <property type="evidence" value="ECO:0007669"/>
    <property type="project" value="TreeGrafter"/>
</dbReference>
<dbReference type="Proteomes" id="UP001147695">
    <property type="component" value="Unassembled WGS sequence"/>
</dbReference>
<dbReference type="Gene3D" id="2.60.120.560">
    <property type="entry name" value="Exo-inulinase, domain 1"/>
    <property type="match status" value="1"/>
</dbReference>
<evidence type="ECO:0000313" key="9">
    <source>
        <dbReference type="EMBL" id="KAJ5345809.1"/>
    </source>
</evidence>
<dbReference type="InterPro" id="IPR013148">
    <property type="entry name" value="Glyco_hydro_32_N"/>
</dbReference>
<feature type="compositionally biased region" description="Low complexity" evidence="6">
    <location>
        <begin position="1"/>
        <end position="21"/>
    </location>
</feature>
<dbReference type="SUPFAM" id="SSF49899">
    <property type="entry name" value="Concanavalin A-like lectins/glucanases"/>
    <property type="match status" value="1"/>
</dbReference>
<evidence type="ECO:0000259" key="8">
    <source>
        <dbReference type="Pfam" id="PF08244"/>
    </source>
</evidence>
<evidence type="ECO:0000256" key="5">
    <source>
        <dbReference type="RuleBase" id="RU362110"/>
    </source>
</evidence>
<accession>A0A9W9QVR7</accession>
<feature type="domain" description="Glycosyl hydrolase family 32 N-terminal" evidence="7">
    <location>
        <begin position="36"/>
        <end position="385"/>
    </location>
</feature>